<sequence>MNIREKKQTSTELNVTKQNVTNEKPRESLQNPHEHSKSSAHKAPKIINLSRTCVCVMSKAESAKKEPYFLVLLLRLFGDIFSAFPRRFWRTFYKLHMKHDIVDLLCSRVDVNERLKPQCLILGYVGRKLKWSSKVVNFKTLNKGLAVGRQRNSARSAVQTVWDSPQIYSRQPLSNIRCCVTEFLLINLGYQIRRITCERRKVTQSNVRKWPIRSSHNADICCLRWADCPNNSIIRGANCNRNHTSMESACPNQQQRDKLKNRKSAPKAKFQSNSSSGQFCVEQNNVMFPTLDQKASFLILTFGCHKIISYYLATLMQGRGWLGMHGSWKLTIPISCPSQISGAPGKNWSQCVVSPFAGISMQIASSYRSGILRLHSSGFTITAWVSTMSSSCSSPKPTTTQLTGSSSISTIASNPCQTTYFENLVSFSHFDRFPKPSMRALIQLRSLYTLAQGRGTLPSQIHCQLTMHVSLPSQINGAPLVKCSQCVLMAASGTSMQIILSVSSELDSYRCLLHLSFLTIMALRFEDRKIVAICLSYNLWLSSILSIVLLEDVERTHLGHILQNHSLIFFCRRHMLLCCSD</sequence>
<protein>
    <submittedName>
        <fullName evidence="2">Uncharacterized protein</fullName>
    </submittedName>
</protein>
<dbReference type="VEuPathDB" id="VectorBase:GPAI036097"/>
<dbReference type="EnsemblMetazoa" id="GPAI036097-RA">
    <property type="protein sequence ID" value="GPAI036097-PA"/>
    <property type="gene ID" value="GPAI036097"/>
</dbReference>
<keyword evidence="3" id="KW-1185">Reference proteome</keyword>
<accession>A0A1B0A6T3</accession>
<dbReference type="Proteomes" id="UP000092445">
    <property type="component" value="Unassembled WGS sequence"/>
</dbReference>
<proteinExistence type="predicted"/>
<feature type="compositionally biased region" description="Polar residues" evidence="1">
    <location>
        <begin position="10"/>
        <end position="22"/>
    </location>
</feature>
<feature type="region of interest" description="Disordered" evidence="1">
    <location>
        <begin position="246"/>
        <end position="273"/>
    </location>
</feature>
<evidence type="ECO:0000313" key="3">
    <source>
        <dbReference type="Proteomes" id="UP000092445"/>
    </source>
</evidence>
<evidence type="ECO:0000256" key="1">
    <source>
        <dbReference type="SAM" id="MobiDB-lite"/>
    </source>
</evidence>
<dbReference type="AlphaFoldDB" id="A0A1B0A6T3"/>
<reference evidence="3" key="1">
    <citation type="submission" date="2014-03" db="EMBL/GenBank/DDBJ databases">
        <authorList>
            <person name="Aksoy S."/>
            <person name="Warren W."/>
            <person name="Wilson R.K."/>
        </authorList>
    </citation>
    <scope>NUCLEOTIDE SEQUENCE [LARGE SCALE GENOMIC DNA]</scope>
    <source>
        <strain evidence="3">IAEA</strain>
    </source>
</reference>
<feature type="region of interest" description="Disordered" evidence="1">
    <location>
        <begin position="1"/>
        <end position="42"/>
    </location>
</feature>
<evidence type="ECO:0000313" key="2">
    <source>
        <dbReference type="EnsemblMetazoa" id="GPAI036097-PA"/>
    </source>
</evidence>
<reference evidence="2" key="2">
    <citation type="submission" date="2020-05" db="UniProtKB">
        <authorList>
            <consortium name="EnsemblMetazoa"/>
        </authorList>
    </citation>
    <scope>IDENTIFICATION</scope>
    <source>
        <strain evidence="2">IAEA</strain>
    </source>
</reference>
<organism evidence="2 3">
    <name type="scientific">Glossina pallidipes</name>
    <name type="common">Tsetse fly</name>
    <dbReference type="NCBI Taxonomy" id="7398"/>
    <lineage>
        <taxon>Eukaryota</taxon>
        <taxon>Metazoa</taxon>
        <taxon>Ecdysozoa</taxon>
        <taxon>Arthropoda</taxon>
        <taxon>Hexapoda</taxon>
        <taxon>Insecta</taxon>
        <taxon>Pterygota</taxon>
        <taxon>Neoptera</taxon>
        <taxon>Endopterygota</taxon>
        <taxon>Diptera</taxon>
        <taxon>Brachycera</taxon>
        <taxon>Muscomorpha</taxon>
        <taxon>Hippoboscoidea</taxon>
        <taxon>Glossinidae</taxon>
        <taxon>Glossina</taxon>
    </lineage>
</organism>
<name>A0A1B0A6T3_GLOPL</name>
<feature type="compositionally biased region" description="Basic and acidic residues" evidence="1">
    <location>
        <begin position="23"/>
        <end position="37"/>
    </location>
</feature>